<organism evidence="2 3">
    <name type="scientific">Paracidovorax wautersii</name>
    <dbReference type="NCBI Taxonomy" id="1177982"/>
    <lineage>
        <taxon>Bacteria</taxon>
        <taxon>Pseudomonadati</taxon>
        <taxon>Pseudomonadota</taxon>
        <taxon>Betaproteobacteria</taxon>
        <taxon>Burkholderiales</taxon>
        <taxon>Comamonadaceae</taxon>
        <taxon>Paracidovorax</taxon>
    </lineage>
</organism>
<sequence length="127" mass="13987">MQRRDVFRVRTPVAQPVLCLVNTGGQEVALPLDDIGAGGVGLFDDAGTLDPTVGKVYRACRLELPEIGSVPVDLRVAQAREVTLPNGRVRQRLGFAYEGHNARAQQLIQRYVIQLEREAIARRRGLA</sequence>
<dbReference type="Gene3D" id="2.40.10.220">
    <property type="entry name" value="predicted glycosyltransferase like domains"/>
    <property type="match status" value="1"/>
</dbReference>
<evidence type="ECO:0000313" key="2">
    <source>
        <dbReference type="EMBL" id="KAF1024013.1"/>
    </source>
</evidence>
<proteinExistence type="predicted"/>
<protein>
    <submittedName>
        <fullName evidence="2">Flagellar brake protein YcgR</fullName>
    </submittedName>
</protein>
<feature type="domain" description="PilZ" evidence="1">
    <location>
        <begin position="2"/>
        <end position="113"/>
    </location>
</feature>
<keyword evidence="2" id="KW-0966">Cell projection</keyword>
<evidence type="ECO:0000313" key="3">
    <source>
        <dbReference type="Proteomes" id="UP000461670"/>
    </source>
</evidence>
<accession>A0A7V8FSG8</accession>
<dbReference type="Proteomes" id="UP000461670">
    <property type="component" value="Unassembled WGS sequence"/>
</dbReference>
<comment type="caution">
    <text evidence="2">The sequence shown here is derived from an EMBL/GenBank/DDBJ whole genome shotgun (WGS) entry which is preliminary data.</text>
</comment>
<reference evidence="3" key="1">
    <citation type="journal article" date="2020" name="MBio">
        <title>Horizontal gene transfer to a defensive symbiont with a reduced genome amongst a multipartite beetle microbiome.</title>
        <authorList>
            <person name="Waterworth S.C."/>
            <person name="Florez L.V."/>
            <person name="Rees E.R."/>
            <person name="Hertweck C."/>
            <person name="Kaltenpoth M."/>
            <person name="Kwan J.C."/>
        </authorList>
    </citation>
    <scope>NUCLEOTIDE SEQUENCE [LARGE SCALE GENOMIC DNA]</scope>
</reference>
<dbReference type="InterPro" id="IPR009875">
    <property type="entry name" value="PilZ_domain"/>
</dbReference>
<dbReference type="EMBL" id="WNDQ01000001">
    <property type="protein sequence ID" value="KAF1024013.1"/>
    <property type="molecule type" value="Genomic_DNA"/>
</dbReference>
<keyword evidence="2" id="KW-0282">Flagellum</keyword>
<name>A0A7V8FSG8_9BURK</name>
<keyword evidence="2" id="KW-0969">Cilium</keyword>
<dbReference type="GO" id="GO:0035438">
    <property type="term" value="F:cyclic-di-GMP binding"/>
    <property type="evidence" value="ECO:0007669"/>
    <property type="project" value="InterPro"/>
</dbReference>
<dbReference type="AlphaFoldDB" id="A0A7V8FSG8"/>
<evidence type="ECO:0000259" key="1">
    <source>
        <dbReference type="Pfam" id="PF07238"/>
    </source>
</evidence>
<gene>
    <name evidence="2" type="primary">ycgR_1</name>
    <name evidence="2" type="ORF">GAK30_00031</name>
</gene>
<dbReference type="Pfam" id="PF07238">
    <property type="entry name" value="PilZ"/>
    <property type="match status" value="1"/>
</dbReference>